<proteinExistence type="predicted"/>
<organism evidence="1 2">
    <name type="scientific">Kipferlia bialata</name>
    <dbReference type="NCBI Taxonomy" id="797122"/>
    <lineage>
        <taxon>Eukaryota</taxon>
        <taxon>Metamonada</taxon>
        <taxon>Carpediemonas-like organisms</taxon>
        <taxon>Kipferlia</taxon>
    </lineage>
</organism>
<dbReference type="Proteomes" id="UP000265618">
    <property type="component" value="Unassembled WGS sequence"/>
</dbReference>
<reference evidence="1 2" key="1">
    <citation type="journal article" date="2018" name="PLoS ONE">
        <title>The draft genome of Kipferlia bialata reveals reductive genome evolution in fornicate parasites.</title>
        <authorList>
            <person name="Tanifuji G."/>
            <person name="Takabayashi S."/>
            <person name="Kume K."/>
            <person name="Takagi M."/>
            <person name="Nakayama T."/>
            <person name="Kamikawa R."/>
            <person name="Inagaki Y."/>
            <person name="Hashimoto T."/>
        </authorList>
    </citation>
    <scope>NUCLEOTIDE SEQUENCE [LARGE SCALE GENOMIC DNA]</scope>
    <source>
        <strain evidence="1">NY0173</strain>
    </source>
</reference>
<name>A0A9K3D7M6_9EUKA</name>
<dbReference type="AlphaFoldDB" id="A0A9K3D7M6"/>
<sequence>MVFIGETAFELEHAPPKVDRVVSLGGNEAMVFGTVGPTTRISHRPCIIVTLHPDGTHSEEVVGQCPVK</sequence>
<accession>A0A9K3D7M6</accession>
<evidence type="ECO:0000313" key="1">
    <source>
        <dbReference type="EMBL" id="GIQ89722.1"/>
    </source>
</evidence>
<gene>
    <name evidence="1" type="ORF">KIPB_012271</name>
</gene>
<keyword evidence="2" id="KW-1185">Reference proteome</keyword>
<evidence type="ECO:0000313" key="2">
    <source>
        <dbReference type="Proteomes" id="UP000265618"/>
    </source>
</evidence>
<protein>
    <submittedName>
        <fullName evidence="1">Uncharacterized protein</fullName>
    </submittedName>
</protein>
<dbReference type="EMBL" id="BDIP01005356">
    <property type="protein sequence ID" value="GIQ89722.1"/>
    <property type="molecule type" value="Genomic_DNA"/>
</dbReference>
<comment type="caution">
    <text evidence="1">The sequence shown here is derived from an EMBL/GenBank/DDBJ whole genome shotgun (WGS) entry which is preliminary data.</text>
</comment>